<name>A0AAE0FZ12_9CHLO</name>
<comment type="caution">
    <text evidence="1">The sequence shown here is derived from an EMBL/GenBank/DDBJ whole genome shotgun (WGS) entry which is preliminary data.</text>
</comment>
<dbReference type="EMBL" id="LGRX02011814">
    <property type="protein sequence ID" value="KAK3268464.1"/>
    <property type="molecule type" value="Genomic_DNA"/>
</dbReference>
<keyword evidence="2" id="KW-1185">Reference proteome</keyword>
<dbReference type="AlphaFoldDB" id="A0AAE0FZ12"/>
<dbReference type="EMBL" id="LGRX02011814">
    <property type="protein sequence ID" value="KAK3268462.1"/>
    <property type="molecule type" value="Genomic_DNA"/>
</dbReference>
<dbReference type="EMBL" id="LGRX02011814">
    <property type="protein sequence ID" value="KAK3268463.1"/>
    <property type="molecule type" value="Genomic_DNA"/>
</dbReference>
<gene>
    <name evidence="1" type="ORF">CYMTET_23037</name>
</gene>
<dbReference type="Proteomes" id="UP001190700">
    <property type="component" value="Unassembled WGS sequence"/>
</dbReference>
<evidence type="ECO:0000313" key="1">
    <source>
        <dbReference type="EMBL" id="KAK3268464.1"/>
    </source>
</evidence>
<sequence length="208" mass="22985">MHAHWEPAVEQFWDSLDASSVQVLRLVNVGAKWAPEGQLRSVYRDTVALRRSVDNLEKFLPDVAVVSMLHKSPEMALLGLQPALLTRQVAAVSAAVPGADVVLVVERCPDVVLRTAADWGPEGGREEPVPFDALQSAYTALCRELPATTACNVVEVYPQVLLHTAQEIEEGITKLRGMYPDATERQFLRCVEGDPERVVKPHLRMGLR</sequence>
<reference evidence="1" key="2">
    <citation type="submission" date="2023-06" db="EMBL/GenBank/DDBJ databases">
        <title>Long-read-based genome assembly of the green algal bacterivore Cymbomonas tetramitiformis.</title>
        <authorList>
            <person name="Gyaltshen Y."/>
            <person name="Rozenberg A."/>
            <person name="Paasch A."/>
            <person name="Burns J.A."/>
            <person name="Warring S."/>
            <person name="Larson R."/>
            <person name="Maurer-Alcala X."/>
            <person name="Dacks J."/>
            <person name="Kim E."/>
        </authorList>
    </citation>
    <scope>NUCLEOTIDE SEQUENCE</scope>
    <source>
        <strain evidence="1">PLY_AMNH</strain>
    </source>
</reference>
<evidence type="ECO:0000313" key="2">
    <source>
        <dbReference type="Proteomes" id="UP001190700"/>
    </source>
</evidence>
<proteinExistence type="predicted"/>
<protein>
    <submittedName>
        <fullName evidence="1">Uncharacterized protein</fullName>
    </submittedName>
</protein>
<organism evidence="1 2">
    <name type="scientific">Cymbomonas tetramitiformis</name>
    <dbReference type="NCBI Taxonomy" id="36881"/>
    <lineage>
        <taxon>Eukaryota</taxon>
        <taxon>Viridiplantae</taxon>
        <taxon>Chlorophyta</taxon>
        <taxon>Pyramimonadophyceae</taxon>
        <taxon>Pyramimonadales</taxon>
        <taxon>Pyramimonadaceae</taxon>
        <taxon>Cymbomonas</taxon>
    </lineage>
</organism>
<reference evidence="1 2" key="1">
    <citation type="journal article" date="2015" name="Genome Biol. Evol.">
        <title>Comparative Genomics of a Bacterivorous Green Alga Reveals Evolutionary Causalities and Consequences of Phago-Mixotrophic Mode of Nutrition.</title>
        <authorList>
            <person name="Burns J.A."/>
            <person name="Paasch A."/>
            <person name="Narechania A."/>
            <person name="Kim E."/>
        </authorList>
    </citation>
    <scope>NUCLEOTIDE SEQUENCE [LARGE SCALE GENOMIC DNA]</scope>
    <source>
        <strain evidence="1">PLY_AMNH</strain>
    </source>
</reference>
<accession>A0AAE0FZ12</accession>